<protein>
    <submittedName>
        <fullName evidence="3">Uncharacterized protein</fullName>
    </submittedName>
</protein>
<keyword evidence="2" id="KW-0812">Transmembrane</keyword>
<gene>
    <name evidence="3" type="ORF">SAMN04489719_2115</name>
</gene>
<keyword evidence="2" id="KW-0472">Membrane</keyword>
<feature type="region of interest" description="Disordered" evidence="1">
    <location>
        <begin position="1"/>
        <end position="40"/>
    </location>
</feature>
<feature type="compositionally biased region" description="Pro residues" evidence="1">
    <location>
        <begin position="18"/>
        <end position="28"/>
    </location>
</feature>
<dbReference type="Proteomes" id="UP000199649">
    <property type="component" value="Chromosome I"/>
</dbReference>
<accession>A0A1H1RGR4</accession>
<proteinExistence type="predicted"/>
<feature type="transmembrane region" description="Helical" evidence="2">
    <location>
        <begin position="54"/>
        <end position="74"/>
    </location>
</feature>
<dbReference type="RefSeq" id="WP_092666970.1">
    <property type="nucleotide sequence ID" value="NZ_LT629734.1"/>
</dbReference>
<organism evidence="3 4">
    <name type="scientific">Agrococcus carbonis</name>
    <dbReference type="NCBI Taxonomy" id="684552"/>
    <lineage>
        <taxon>Bacteria</taxon>
        <taxon>Bacillati</taxon>
        <taxon>Actinomycetota</taxon>
        <taxon>Actinomycetes</taxon>
        <taxon>Micrococcales</taxon>
        <taxon>Microbacteriaceae</taxon>
        <taxon>Agrococcus</taxon>
    </lineage>
</organism>
<name>A0A1H1RGR4_9MICO</name>
<dbReference type="EMBL" id="LT629734">
    <property type="protein sequence ID" value="SDS34872.1"/>
    <property type="molecule type" value="Genomic_DNA"/>
</dbReference>
<evidence type="ECO:0000313" key="3">
    <source>
        <dbReference type="EMBL" id="SDS34872.1"/>
    </source>
</evidence>
<reference evidence="4" key="1">
    <citation type="submission" date="2016-10" db="EMBL/GenBank/DDBJ databases">
        <authorList>
            <person name="Varghese N."/>
            <person name="Submissions S."/>
        </authorList>
    </citation>
    <scope>NUCLEOTIDE SEQUENCE [LARGE SCALE GENOMIC DNA]</scope>
    <source>
        <strain evidence="4">DSM 22965</strain>
    </source>
</reference>
<keyword evidence="4" id="KW-1185">Reference proteome</keyword>
<evidence type="ECO:0000256" key="1">
    <source>
        <dbReference type="SAM" id="MobiDB-lite"/>
    </source>
</evidence>
<sequence length="224" mass="24411">MEDAAPQRAADMARVPAPASPEPAPPPRAASAPTDAHPEVAAARARRRSWLLRWALQLGVPLLVGSLTLVATAWQIGSELERTREAEQRTLAISGNVQMLRAASAYQAANTALADHMARNGYDEWPGTDEELAAALAEDERYLDLVQDVNLAHDDVANAFNELLVYGDSDAVAAARVMIDEMVGFDSRELPVSEDYASAQDRFVRNMCEQLSRSPEQCTLKALR</sequence>
<evidence type="ECO:0000256" key="2">
    <source>
        <dbReference type="SAM" id="Phobius"/>
    </source>
</evidence>
<evidence type="ECO:0000313" key="4">
    <source>
        <dbReference type="Proteomes" id="UP000199649"/>
    </source>
</evidence>
<keyword evidence="2" id="KW-1133">Transmembrane helix</keyword>
<dbReference type="AlphaFoldDB" id="A0A1H1RGR4"/>